<keyword evidence="1" id="KW-0812">Transmembrane</keyword>
<name>A0ABU7BEH2_9TELE</name>
<evidence type="ECO:0000256" key="1">
    <source>
        <dbReference type="SAM" id="Phobius"/>
    </source>
</evidence>
<proteinExistence type="predicted"/>
<keyword evidence="1" id="KW-0472">Membrane</keyword>
<feature type="transmembrane region" description="Helical" evidence="1">
    <location>
        <begin position="73"/>
        <end position="99"/>
    </location>
</feature>
<keyword evidence="3" id="KW-1185">Reference proteome</keyword>
<evidence type="ECO:0000313" key="3">
    <source>
        <dbReference type="Proteomes" id="UP001345963"/>
    </source>
</evidence>
<organism evidence="2 3">
    <name type="scientific">Ataeniobius toweri</name>
    <dbReference type="NCBI Taxonomy" id="208326"/>
    <lineage>
        <taxon>Eukaryota</taxon>
        <taxon>Metazoa</taxon>
        <taxon>Chordata</taxon>
        <taxon>Craniata</taxon>
        <taxon>Vertebrata</taxon>
        <taxon>Euteleostomi</taxon>
        <taxon>Actinopterygii</taxon>
        <taxon>Neopterygii</taxon>
        <taxon>Teleostei</taxon>
        <taxon>Neoteleostei</taxon>
        <taxon>Acanthomorphata</taxon>
        <taxon>Ovalentaria</taxon>
        <taxon>Atherinomorphae</taxon>
        <taxon>Cyprinodontiformes</taxon>
        <taxon>Goodeidae</taxon>
        <taxon>Ataeniobius</taxon>
    </lineage>
</organism>
<reference evidence="2 3" key="1">
    <citation type="submission" date="2021-07" db="EMBL/GenBank/DDBJ databases">
        <authorList>
            <person name="Palmer J.M."/>
        </authorList>
    </citation>
    <scope>NUCLEOTIDE SEQUENCE [LARGE SCALE GENOMIC DNA]</scope>
    <source>
        <strain evidence="2 3">AT_MEX2019</strain>
        <tissue evidence="2">Muscle</tissue>
    </source>
</reference>
<evidence type="ECO:0000313" key="2">
    <source>
        <dbReference type="EMBL" id="MED6248159.1"/>
    </source>
</evidence>
<sequence length="115" mass="13082">MGFDKFFITTNSTQLLHQKMQKCGHNFRSNKQAFLWPNIHCIKHSCSIATDDQWHHWGLDSPQLLQFPFEPLVFLKLVIFVLLDVVIATSITTTLFSALSTTMISGKLLVTCISV</sequence>
<protein>
    <submittedName>
        <fullName evidence="2">Uncharacterized protein</fullName>
    </submittedName>
</protein>
<dbReference type="Proteomes" id="UP001345963">
    <property type="component" value="Unassembled WGS sequence"/>
</dbReference>
<keyword evidence="1" id="KW-1133">Transmembrane helix</keyword>
<comment type="caution">
    <text evidence="2">The sequence shown here is derived from an EMBL/GenBank/DDBJ whole genome shotgun (WGS) entry which is preliminary data.</text>
</comment>
<dbReference type="EMBL" id="JAHUTI010049863">
    <property type="protein sequence ID" value="MED6248159.1"/>
    <property type="molecule type" value="Genomic_DNA"/>
</dbReference>
<gene>
    <name evidence="2" type="ORF">ATANTOWER_027890</name>
</gene>
<accession>A0ABU7BEH2</accession>